<evidence type="ECO:0000313" key="10">
    <source>
        <dbReference type="Proteomes" id="UP000325785"/>
    </source>
</evidence>
<dbReference type="PANTHER" id="PTHR20855">
    <property type="entry name" value="ADIPOR/PROGESTIN RECEPTOR-RELATED"/>
    <property type="match status" value="1"/>
</dbReference>
<sequence>MSYPNYTRAERWADGIVHVIGVTAALAGVATIFFMWYQHMPWSTFVATSVYAAGLILMLSASAAYHLGAYTAARPILRRLDHAAIYLKIAGTFTPLSVLLGTAFGYIILGVVWLLALVGAGAKLMAARGAMSTGWWPQVALGWIGVALIIPLWTLLPPQSLWLILTGGIIYSVAVIFYCWETLRFSNAIWHAFVLVATGCFFMGISAALAKAVQIPL</sequence>
<evidence type="ECO:0000256" key="5">
    <source>
        <dbReference type="PIRSR" id="PIRSR604254-1"/>
    </source>
</evidence>
<evidence type="ECO:0000256" key="1">
    <source>
        <dbReference type="ARBA" id="ARBA00004141"/>
    </source>
</evidence>
<dbReference type="EMBL" id="LAXI01000017">
    <property type="protein sequence ID" value="KRS15995.1"/>
    <property type="molecule type" value="Genomic_DNA"/>
</dbReference>
<keyword evidence="2 6" id="KW-0812">Transmembrane</keyword>
<gene>
    <name evidence="8" type="ORF">RIdsm_03822</name>
    <name evidence="7" type="ORF">XM52_20755</name>
</gene>
<evidence type="ECO:0000313" key="9">
    <source>
        <dbReference type="Proteomes" id="UP000051401"/>
    </source>
</evidence>
<keyword evidence="9" id="KW-1185">Reference proteome</keyword>
<dbReference type="GO" id="GO:0016020">
    <property type="term" value="C:membrane"/>
    <property type="evidence" value="ECO:0007669"/>
    <property type="project" value="UniProtKB-SubCell"/>
</dbReference>
<dbReference type="PANTHER" id="PTHR20855:SF3">
    <property type="entry name" value="LD03007P"/>
    <property type="match status" value="1"/>
</dbReference>
<organism evidence="7 9">
    <name type="scientific">Roseovarius indicus</name>
    <dbReference type="NCBI Taxonomy" id="540747"/>
    <lineage>
        <taxon>Bacteria</taxon>
        <taxon>Pseudomonadati</taxon>
        <taxon>Pseudomonadota</taxon>
        <taxon>Alphaproteobacteria</taxon>
        <taxon>Rhodobacterales</taxon>
        <taxon>Roseobacteraceae</taxon>
        <taxon>Roseovarius</taxon>
    </lineage>
</organism>
<dbReference type="EMBL" id="CP031598">
    <property type="protein sequence ID" value="QEW27997.1"/>
    <property type="molecule type" value="Genomic_DNA"/>
</dbReference>
<dbReference type="Proteomes" id="UP000051401">
    <property type="component" value="Unassembled WGS sequence"/>
</dbReference>
<evidence type="ECO:0000256" key="6">
    <source>
        <dbReference type="SAM" id="Phobius"/>
    </source>
</evidence>
<dbReference type="PATRIC" id="fig|540747.5.peg.1915"/>
<evidence type="ECO:0000313" key="7">
    <source>
        <dbReference type="EMBL" id="KRS15995.1"/>
    </source>
</evidence>
<keyword evidence="4 6" id="KW-0472">Membrane</keyword>
<dbReference type="STRING" id="540747.SAMN04488031_11371"/>
<feature type="transmembrane region" description="Helical" evidence="6">
    <location>
        <begin position="162"/>
        <end position="183"/>
    </location>
</feature>
<feature type="transmembrane region" description="Helical" evidence="6">
    <location>
        <begin position="85"/>
        <end position="115"/>
    </location>
</feature>
<feature type="binding site" evidence="5">
    <location>
        <position position="191"/>
    </location>
    <ligand>
        <name>Zn(2+)</name>
        <dbReference type="ChEBI" id="CHEBI:29105"/>
    </ligand>
</feature>
<evidence type="ECO:0000256" key="3">
    <source>
        <dbReference type="ARBA" id="ARBA00022989"/>
    </source>
</evidence>
<dbReference type="AlphaFoldDB" id="A0A0T5P4E6"/>
<feature type="binding site" evidence="5">
    <location>
        <position position="66"/>
    </location>
    <ligand>
        <name>Zn(2+)</name>
        <dbReference type="ChEBI" id="CHEBI:29105"/>
    </ligand>
</feature>
<dbReference type="GO" id="GO:0046872">
    <property type="term" value="F:metal ion binding"/>
    <property type="evidence" value="ECO:0007669"/>
    <property type="project" value="UniProtKB-KW"/>
</dbReference>
<keyword evidence="3 6" id="KW-1133">Transmembrane helix</keyword>
<dbReference type="InterPro" id="IPR004254">
    <property type="entry name" value="AdipoR/HlyIII-related"/>
</dbReference>
<proteinExistence type="predicted"/>
<dbReference type="OrthoDB" id="9813689at2"/>
<name>A0A0T5P4E6_9RHOB</name>
<evidence type="ECO:0000256" key="4">
    <source>
        <dbReference type="ARBA" id="ARBA00023136"/>
    </source>
</evidence>
<protein>
    <submittedName>
        <fullName evidence="7 8">Hemolysin</fullName>
    </submittedName>
</protein>
<comment type="subcellular location">
    <subcellularLocation>
        <location evidence="1">Membrane</location>
        <topology evidence="1">Multi-pass membrane protein</topology>
    </subcellularLocation>
</comment>
<reference evidence="7 9" key="1">
    <citation type="submission" date="2015-04" db="EMBL/GenBank/DDBJ databases">
        <title>The draft genome sequence of Roseovarius indicus B108T.</title>
        <authorList>
            <person name="Li G."/>
            <person name="Lai Q."/>
            <person name="Shao Z."/>
            <person name="Yan P."/>
        </authorList>
    </citation>
    <scope>NUCLEOTIDE SEQUENCE [LARGE SCALE GENOMIC DNA]</scope>
    <source>
        <strain evidence="7 9">B108</strain>
    </source>
</reference>
<dbReference type="KEGG" id="rid:RIdsm_03822"/>
<feature type="transmembrane region" description="Helical" evidence="6">
    <location>
        <begin position="49"/>
        <end position="73"/>
    </location>
</feature>
<feature type="transmembrane region" description="Helical" evidence="6">
    <location>
        <begin position="135"/>
        <end position="155"/>
    </location>
</feature>
<feature type="transmembrane region" description="Helical" evidence="6">
    <location>
        <begin position="12"/>
        <end position="37"/>
    </location>
</feature>
<evidence type="ECO:0000256" key="2">
    <source>
        <dbReference type="ARBA" id="ARBA00022692"/>
    </source>
</evidence>
<feature type="transmembrane region" description="Helical" evidence="6">
    <location>
        <begin position="189"/>
        <end position="210"/>
    </location>
</feature>
<reference evidence="8 10" key="2">
    <citation type="submission" date="2018-08" db="EMBL/GenBank/DDBJ databases">
        <title>Genetic Globetrotter - A new plasmid hitch-hiking vast phylogenetic and geographic distances.</title>
        <authorList>
            <person name="Vollmers J."/>
            <person name="Petersen J."/>
        </authorList>
    </citation>
    <scope>NUCLEOTIDE SEQUENCE [LARGE SCALE GENOMIC DNA]</scope>
    <source>
        <strain evidence="8 10">DSM 26383</strain>
    </source>
</reference>
<evidence type="ECO:0000313" key="8">
    <source>
        <dbReference type="EMBL" id="QEW27997.1"/>
    </source>
</evidence>
<keyword evidence="5" id="KW-0479">Metal-binding</keyword>
<accession>A0A0T5P4E6</accession>
<dbReference type="Proteomes" id="UP000325785">
    <property type="component" value="Chromosome"/>
</dbReference>
<dbReference type="RefSeq" id="WP_057819137.1">
    <property type="nucleotide sequence ID" value="NZ_CP031598.1"/>
</dbReference>
<keyword evidence="5" id="KW-0862">Zinc</keyword>
<dbReference type="Pfam" id="PF03006">
    <property type="entry name" value="HlyIII"/>
    <property type="match status" value="1"/>
</dbReference>